<evidence type="ECO:0000313" key="4">
    <source>
        <dbReference type="Proteomes" id="UP000605846"/>
    </source>
</evidence>
<accession>A0A8H7EME6</accession>
<feature type="region of interest" description="Disordered" evidence="1">
    <location>
        <begin position="26"/>
        <end position="91"/>
    </location>
</feature>
<keyword evidence="2" id="KW-0732">Signal</keyword>
<organism evidence="3 4">
    <name type="scientific">Apophysomyces ossiformis</name>
    <dbReference type="NCBI Taxonomy" id="679940"/>
    <lineage>
        <taxon>Eukaryota</taxon>
        <taxon>Fungi</taxon>
        <taxon>Fungi incertae sedis</taxon>
        <taxon>Mucoromycota</taxon>
        <taxon>Mucoromycotina</taxon>
        <taxon>Mucoromycetes</taxon>
        <taxon>Mucorales</taxon>
        <taxon>Mucorineae</taxon>
        <taxon>Mucoraceae</taxon>
        <taxon>Apophysomyces</taxon>
    </lineage>
</organism>
<evidence type="ECO:0000313" key="3">
    <source>
        <dbReference type="EMBL" id="KAF7721514.1"/>
    </source>
</evidence>
<dbReference type="OrthoDB" id="2124915at2759"/>
<comment type="caution">
    <text evidence="3">The sequence shown here is derived from an EMBL/GenBank/DDBJ whole genome shotgun (WGS) entry which is preliminary data.</text>
</comment>
<evidence type="ECO:0000256" key="2">
    <source>
        <dbReference type="SAM" id="SignalP"/>
    </source>
</evidence>
<feature type="signal peptide" evidence="2">
    <location>
        <begin position="1"/>
        <end position="20"/>
    </location>
</feature>
<dbReference type="AlphaFoldDB" id="A0A8H7EME6"/>
<dbReference type="Proteomes" id="UP000605846">
    <property type="component" value="Unassembled WGS sequence"/>
</dbReference>
<feature type="compositionally biased region" description="Gly residues" evidence="1">
    <location>
        <begin position="26"/>
        <end position="72"/>
    </location>
</feature>
<evidence type="ECO:0000256" key="1">
    <source>
        <dbReference type="SAM" id="MobiDB-lite"/>
    </source>
</evidence>
<dbReference type="EMBL" id="JABAYA010000258">
    <property type="protein sequence ID" value="KAF7721514.1"/>
    <property type="molecule type" value="Genomic_DNA"/>
</dbReference>
<reference evidence="3" key="1">
    <citation type="submission" date="2020-01" db="EMBL/GenBank/DDBJ databases">
        <title>Genome Sequencing of Three Apophysomyces-Like Fungal Strains Confirms a Novel Fungal Genus in the Mucoromycota with divergent Burkholderia-like Endosymbiotic Bacteria.</title>
        <authorList>
            <person name="Stajich J.E."/>
            <person name="Macias A.M."/>
            <person name="Carter-House D."/>
            <person name="Lovett B."/>
            <person name="Kasson L.R."/>
            <person name="Berry K."/>
            <person name="Grigoriev I."/>
            <person name="Chang Y."/>
            <person name="Spatafora J."/>
            <person name="Kasson M.T."/>
        </authorList>
    </citation>
    <scope>NUCLEOTIDE SEQUENCE</scope>
    <source>
        <strain evidence="3">NRRL A-21654</strain>
    </source>
</reference>
<keyword evidence="4" id="KW-1185">Reference proteome</keyword>
<name>A0A8H7EME6_9FUNG</name>
<proteinExistence type="predicted"/>
<protein>
    <submittedName>
        <fullName evidence="3">Uncharacterized protein</fullName>
    </submittedName>
</protein>
<gene>
    <name evidence="3" type="ORF">EC973_004540</name>
</gene>
<sequence>MRVLSFTYITLAYLVIDAIAKGGGGGGRGGGGGGGGGGSRGGGGSSGGGGSRGGGAGSGAGTRPPAGGGGGLSQPRTGPPPAAGGGYQFPPHSQGYPKGGYGGFSSPPPYRYTDTRTSYTNYPVTYGGGYGVGHRSGWVGSYNPALLYWAIIPATAYMGYHAMYHRYNQNTGAYYAPELTSQGSGSANVWITGTEYSSKEDNYHYTFNISTNNVYPMVDHAYYASSDPAAHPADYVYRLTMSHIVEFDDVNQNGMFDAGQDQIIALSSLGRAAWQPMVLYNKTVPNNSTQSYLETSTSATIAYNNSAASGGNPFTVQITWRASNLQLNNTAPIPMQPNSLEYDISLTGYPKSVPTSRIAIAQVLTTLPDTGVFFDISPSTPPAVANQIKTNQTFGISVGNYSEGRLEYQTSLNVSEVNEVHYSLATLSPSSINSESYASPDDWIWGTVATASRKAKLLFVSIPFNAAPATNDTTVPKVNAQMAGFGYVNTDVLNAAASPNSGQRENGSSRPSIAKLALVVSTVLLLTIAH</sequence>
<feature type="chain" id="PRO_5034954556" evidence="2">
    <location>
        <begin position="21"/>
        <end position="530"/>
    </location>
</feature>